<organism evidence="3">
    <name type="scientific">Methylobacterium bullatum</name>
    <dbReference type="NCBI Taxonomy" id="570505"/>
    <lineage>
        <taxon>Bacteria</taxon>
        <taxon>Pseudomonadati</taxon>
        <taxon>Pseudomonadota</taxon>
        <taxon>Alphaproteobacteria</taxon>
        <taxon>Hyphomicrobiales</taxon>
        <taxon>Methylobacteriaceae</taxon>
        <taxon>Methylobacterium</taxon>
    </lineage>
</organism>
<name>A0A679JZP4_9HYPH</name>
<dbReference type="AlphaFoldDB" id="A0A679JZP4"/>
<dbReference type="EMBL" id="LR743511">
    <property type="protein sequence ID" value="CAA2145120.1"/>
    <property type="molecule type" value="Genomic_DNA"/>
</dbReference>
<proteinExistence type="predicted"/>
<feature type="region of interest" description="Disordered" evidence="1">
    <location>
        <begin position="1"/>
        <end position="25"/>
    </location>
</feature>
<dbReference type="Pfam" id="PF08722">
    <property type="entry name" value="Tn7_TnsA-like_N"/>
    <property type="match status" value="1"/>
</dbReference>
<dbReference type="InterPro" id="IPR014833">
    <property type="entry name" value="TnsA_N"/>
</dbReference>
<gene>
    <name evidence="3" type="ORF">MBLL_04242</name>
</gene>
<evidence type="ECO:0000313" key="3">
    <source>
        <dbReference type="EMBL" id="CAA2145120.1"/>
    </source>
</evidence>
<evidence type="ECO:0000256" key="1">
    <source>
        <dbReference type="SAM" id="MobiDB-lite"/>
    </source>
</evidence>
<protein>
    <recommendedName>
        <fullName evidence="2">TnsA endonuclease N-terminal domain-containing protein</fullName>
    </recommendedName>
</protein>
<reference evidence="3" key="1">
    <citation type="submission" date="2019-12" db="EMBL/GenBank/DDBJ databases">
        <authorList>
            <person name="Cremers G."/>
        </authorList>
    </citation>
    <scope>NUCLEOTIDE SEQUENCE</scope>
    <source>
        <strain evidence="3">Mbul2</strain>
    </source>
</reference>
<sequence length="223" mass="24756">MNRPSVFPPRPSRSSRDLDQAIGGRCRGSLVGPDGRIRAFDSDSEARTTEWFLARPDVRDVIEQPPAITYRDTDGKTRSYTFDQLVEYTDGERVLVEVKAPARAASPNFQKKIRHLAAQIPPDVAARVIVVTRRDLDRVATDNARLINSARKDRVQPLDASVETYVAERSNVMTIAEIVRDLGDGRAFRSIVRLIGRGILTPVSGASITPALQVRYTGTEEAR</sequence>
<accession>A0A679JZP4</accession>
<feature type="domain" description="TnsA endonuclease N-terminal" evidence="2">
    <location>
        <begin position="56"/>
        <end position="118"/>
    </location>
</feature>
<evidence type="ECO:0000259" key="2">
    <source>
        <dbReference type="Pfam" id="PF08722"/>
    </source>
</evidence>
<feature type="compositionally biased region" description="Pro residues" evidence="1">
    <location>
        <begin position="1"/>
        <end position="11"/>
    </location>
</feature>